<proteinExistence type="predicted"/>
<gene>
    <name evidence="2" type="ORF">SAMN02910291_00767</name>
</gene>
<evidence type="ECO:0000313" key="3">
    <source>
        <dbReference type="Proteomes" id="UP000182680"/>
    </source>
</evidence>
<evidence type="ECO:0000259" key="1">
    <source>
        <dbReference type="Pfam" id="PF10124"/>
    </source>
</evidence>
<organism evidence="2 3">
    <name type="scientific">Desulfovibrio desulfuricans</name>
    <dbReference type="NCBI Taxonomy" id="876"/>
    <lineage>
        <taxon>Bacteria</taxon>
        <taxon>Pseudomonadati</taxon>
        <taxon>Thermodesulfobacteriota</taxon>
        <taxon>Desulfovibrionia</taxon>
        <taxon>Desulfovibrionales</taxon>
        <taxon>Desulfovibrionaceae</taxon>
        <taxon>Desulfovibrio</taxon>
    </lineage>
</organism>
<accession>A0AA94L1L4</accession>
<sequence length="309" mass="33517">MAIVTAPLLASMRVGFSKTFEDAKAKAPSQWALAATHVPSTAKSTTYGWLGQYPKLREWVGPRTVKSMQEHGYSITNKLYEGTVGVQRTDIEDDNLGVYTPLLAEMGYAAATHPDELVFGLLGKGTTTLCYDGQNFFDTDHPVYPQVDGTGDAVTVSNLIDPAAGDPGLAWYILDASRPLKPLIFQERTKPELQAIIDPKQDHVFTQDEYLYGVRYRCNAGFGFWQQAVCCRDTLNAANFGKALALMQGYKADGGRPLALGRGGKSGTLLVVPSSLYSAALDVVGVQLINGGESNKYYDAATIINCAWL</sequence>
<dbReference type="RefSeq" id="WP_072311434.1">
    <property type="nucleotide sequence ID" value="NZ_FPIW01000008.1"/>
</dbReference>
<comment type="caution">
    <text evidence="2">The sequence shown here is derived from an EMBL/GenBank/DDBJ whole genome shotgun (WGS) entry which is preliminary data.</text>
</comment>
<dbReference type="AlphaFoldDB" id="A0AA94L1L4"/>
<dbReference type="EMBL" id="FPIW01000008">
    <property type="protein sequence ID" value="SFW30469.1"/>
    <property type="molecule type" value="Genomic_DNA"/>
</dbReference>
<reference evidence="3" key="1">
    <citation type="submission" date="2016-11" db="EMBL/GenBank/DDBJ databases">
        <authorList>
            <person name="Jaros S."/>
            <person name="Januszkiewicz K."/>
            <person name="Wedrychowicz H."/>
        </authorList>
    </citation>
    <scope>NUCLEOTIDE SEQUENCE [LARGE SCALE GENOMIC DNA]</scope>
    <source>
        <strain evidence="3">DSM 7057</strain>
    </source>
</reference>
<dbReference type="Pfam" id="PF10124">
    <property type="entry name" value="Mu-like_gpT"/>
    <property type="match status" value="1"/>
</dbReference>
<dbReference type="InterPro" id="IPR018774">
    <property type="entry name" value="Phage_Mu_GpT"/>
</dbReference>
<feature type="domain" description="Bacteriophage Mu GpT" evidence="1">
    <location>
        <begin position="9"/>
        <end position="309"/>
    </location>
</feature>
<evidence type="ECO:0000313" key="2">
    <source>
        <dbReference type="EMBL" id="SFW30469.1"/>
    </source>
</evidence>
<name>A0AA94L1L4_DESDE</name>
<dbReference type="Proteomes" id="UP000182680">
    <property type="component" value="Unassembled WGS sequence"/>
</dbReference>
<protein>
    <submittedName>
        <fullName evidence="2">Mu-like prophage major head subunit gpT</fullName>
    </submittedName>
</protein>